<dbReference type="Pfam" id="PF07893">
    <property type="entry name" value="DUF1668"/>
    <property type="match status" value="2"/>
</dbReference>
<reference evidence="2" key="2">
    <citation type="submission" date="2018-05" db="EMBL/GenBank/DDBJ databases">
        <title>OpunRS2 (Oryza punctata Reference Sequence Version 2).</title>
        <authorList>
            <person name="Zhang J."/>
            <person name="Kudrna D."/>
            <person name="Lee S."/>
            <person name="Talag J."/>
            <person name="Welchert J."/>
            <person name="Wing R.A."/>
        </authorList>
    </citation>
    <scope>NUCLEOTIDE SEQUENCE [LARGE SCALE GENOMIC DNA]</scope>
</reference>
<dbReference type="PANTHER" id="PTHR33085">
    <property type="entry name" value="OS12G0113100 PROTEIN-RELATED"/>
    <property type="match status" value="1"/>
</dbReference>
<dbReference type="EnsemblPlants" id="OPUNC07G07650.1">
    <property type="protein sequence ID" value="OPUNC07G07650.1"/>
    <property type="gene ID" value="OPUNC07G07650"/>
</dbReference>
<sequence length="259" mass="28933">MACNSAIAVGCNRLYVFDENTVGDYHDGFGGMHCFRLTDDDSSRKKKERWSWRHMDDSTPISWSYGPCRIPFDTVAGRIAAYAVHPKGRTFFVSVWKLIHVPGGVDDGVPSTFSYSVESGVWTRRGDWMLPFVGHGHYDGELDSWVGLESESTFNAPEHESKGYTLVYDTKTAALTVVRNVPEALLMDCYSAAIAVGGNRLYVLDRNSPREREDSESEEYVNYTGTGAMNCFRLTDDGDGHGGESGWRWRRPDSTAPIS</sequence>
<dbReference type="HOGENOM" id="CLU_1075132_0_0_1"/>
<dbReference type="AlphaFoldDB" id="A0A0E0LIQ7"/>
<evidence type="ECO:0000313" key="2">
    <source>
        <dbReference type="EnsemblPlants" id="OPUNC07G07650.1"/>
    </source>
</evidence>
<reference evidence="2" key="1">
    <citation type="submission" date="2015-04" db="UniProtKB">
        <authorList>
            <consortium name="EnsemblPlants"/>
        </authorList>
    </citation>
    <scope>IDENTIFICATION</scope>
</reference>
<accession>A0A0E0LIQ7</accession>
<dbReference type="PANTHER" id="PTHR33085:SF69">
    <property type="entry name" value="OS07G0234700 PROTEIN"/>
    <property type="match status" value="1"/>
</dbReference>
<organism evidence="2">
    <name type="scientific">Oryza punctata</name>
    <name type="common">Red rice</name>
    <dbReference type="NCBI Taxonomy" id="4537"/>
    <lineage>
        <taxon>Eukaryota</taxon>
        <taxon>Viridiplantae</taxon>
        <taxon>Streptophyta</taxon>
        <taxon>Embryophyta</taxon>
        <taxon>Tracheophyta</taxon>
        <taxon>Spermatophyta</taxon>
        <taxon>Magnoliopsida</taxon>
        <taxon>Liliopsida</taxon>
        <taxon>Poales</taxon>
        <taxon>Poaceae</taxon>
        <taxon>BOP clade</taxon>
        <taxon>Oryzoideae</taxon>
        <taxon>Oryzeae</taxon>
        <taxon>Oryzinae</taxon>
        <taxon>Oryza</taxon>
    </lineage>
</organism>
<dbReference type="Proteomes" id="UP000026962">
    <property type="component" value="Chromosome 7"/>
</dbReference>
<keyword evidence="3" id="KW-1185">Reference proteome</keyword>
<dbReference type="Gramene" id="OPUNC07G07650.1">
    <property type="protein sequence ID" value="OPUNC07G07650.1"/>
    <property type="gene ID" value="OPUNC07G07650"/>
</dbReference>
<evidence type="ECO:0000256" key="1">
    <source>
        <dbReference type="SAM" id="MobiDB-lite"/>
    </source>
</evidence>
<feature type="region of interest" description="Disordered" evidence="1">
    <location>
        <begin position="240"/>
        <end position="259"/>
    </location>
</feature>
<evidence type="ECO:0000313" key="3">
    <source>
        <dbReference type="Proteomes" id="UP000026962"/>
    </source>
</evidence>
<name>A0A0E0LIQ7_ORYPU</name>
<proteinExistence type="predicted"/>
<protein>
    <submittedName>
        <fullName evidence="2">Uncharacterized protein</fullName>
    </submittedName>
</protein>
<dbReference type="InterPro" id="IPR012871">
    <property type="entry name" value="DUF1668_ORYSA"/>
</dbReference>